<dbReference type="Gene3D" id="2.60.120.200">
    <property type="match status" value="1"/>
</dbReference>
<keyword evidence="2" id="KW-0732">Signal</keyword>
<dbReference type="InterPro" id="IPR013320">
    <property type="entry name" value="ConA-like_dom_sf"/>
</dbReference>
<comment type="caution">
    <text evidence="3">The sequence shown here is derived from an EMBL/GenBank/DDBJ whole genome shotgun (WGS) entry which is preliminary data.</text>
</comment>
<feature type="signal peptide" evidence="2">
    <location>
        <begin position="1"/>
        <end position="32"/>
    </location>
</feature>
<dbReference type="PANTHER" id="PTHR10963">
    <property type="entry name" value="GLYCOSYL HYDROLASE-RELATED"/>
    <property type="match status" value="1"/>
</dbReference>
<dbReference type="InterPro" id="IPR050546">
    <property type="entry name" value="Glycosyl_Hydrlase_16"/>
</dbReference>
<keyword evidence="4" id="KW-1185">Reference proteome</keyword>
<evidence type="ECO:0000313" key="3">
    <source>
        <dbReference type="EMBL" id="GAA4263074.1"/>
    </source>
</evidence>
<evidence type="ECO:0000256" key="2">
    <source>
        <dbReference type="SAM" id="SignalP"/>
    </source>
</evidence>
<accession>A0ABP8DT10</accession>
<gene>
    <name evidence="3" type="ORF">GCM10022255_104320</name>
</gene>
<sequence length="160" mass="16940">MHQRHPALRRLITPLAVLAVAAGAAIAGALHAEAAAPPTPSGWNQTFLDDFNGSALSGDWRHTEGTSYPGGPSNFGTGEVETNSRNNVSLANGVMSITARGNGLSGWTSDRIETNRQDFQPPAGGKLRVEARLRLPEAANGQSNGYWPAFWMLAGAYRGN</sequence>
<name>A0ABP8DT10_9ACTN</name>
<dbReference type="RefSeq" id="WP_345141705.1">
    <property type="nucleotide sequence ID" value="NZ_BAABAT010000060.1"/>
</dbReference>
<evidence type="ECO:0000256" key="1">
    <source>
        <dbReference type="ARBA" id="ARBA00006865"/>
    </source>
</evidence>
<dbReference type="PANTHER" id="PTHR10963:SF55">
    <property type="entry name" value="GLYCOSIDE HYDROLASE FAMILY 16 PROTEIN"/>
    <property type="match status" value="1"/>
</dbReference>
<reference evidence="4" key="1">
    <citation type="journal article" date="2019" name="Int. J. Syst. Evol. Microbiol.">
        <title>The Global Catalogue of Microorganisms (GCM) 10K type strain sequencing project: providing services to taxonomists for standard genome sequencing and annotation.</title>
        <authorList>
            <consortium name="The Broad Institute Genomics Platform"/>
            <consortium name="The Broad Institute Genome Sequencing Center for Infectious Disease"/>
            <person name="Wu L."/>
            <person name="Ma J."/>
        </authorList>
    </citation>
    <scope>NUCLEOTIDE SEQUENCE [LARGE SCALE GENOMIC DNA]</scope>
    <source>
        <strain evidence="4">JCM 17441</strain>
    </source>
</reference>
<dbReference type="SUPFAM" id="SSF49899">
    <property type="entry name" value="Concanavalin A-like lectins/glucanases"/>
    <property type="match status" value="1"/>
</dbReference>
<comment type="similarity">
    <text evidence="1">Belongs to the glycosyl hydrolase 16 family.</text>
</comment>
<evidence type="ECO:0000313" key="4">
    <source>
        <dbReference type="Proteomes" id="UP001500620"/>
    </source>
</evidence>
<organism evidence="3 4">
    <name type="scientific">Dactylosporangium darangshiense</name>
    <dbReference type="NCBI Taxonomy" id="579108"/>
    <lineage>
        <taxon>Bacteria</taxon>
        <taxon>Bacillati</taxon>
        <taxon>Actinomycetota</taxon>
        <taxon>Actinomycetes</taxon>
        <taxon>Micromonosporales</taxon>
        <taxon>Micromonosporaceae</taxon>
        <taxon>Dactylosporangium</taxon>
    </lineage>
</organism>
<dbReference type="Proteomes" id="UP001500620">
    <property type="component" value="Unassembled WGS sequence"/>
</dbReference>
<feature type="chain" id="PRO_5045630406" evidence="2">
    <location>
        <begin position="33"/>
        <end position="160"/>
    </location>
</feature>
<dbReference type="EMBL" id="BAABAT010000060">
    <property type="protein sequence ID" value="GAA4263074.1"/>
    <property type="molecule type" value="Genomic_DNA"/>
</dbReference>
<protein>
    <submittedName>
        <fullName evidence="3">Uncharacterized protein</fullName>
    </submittedName>
</protein>
<proteinExistence type="inferred from homology"/>